<dbReference type="InterPro" id="IPR058781">
    <property type="entry name" value="HH_AprE-like"/>
</dbReference>
<keyword evidence="8 9" id="KW-0472">Membrane</keyword>
<dbReference type="InterPro" id="IPR050739">
    <property type="entry name" value="MFP"/>
</dbReference>
<keyword evidence="10" id="KW-0175">Coiled coil</keyword>
<sequence length="457" mass="50591">MANDKAPAKHKGGEIEVVGRDVLDPPVSTANIDDRKYRRAGWFIILFGVCGFLLWAAFAPLDRGVPAPGMVMVSGNRQAVQNLVGGVVDEILVRDGSRVKAGDVLIRMNVTQSRSEAETLRSQYYSQMAVEGRLVAERDGAETITFPESLLKDQADARVQQAIALQQQLFDSRRLALESELSAADEAIAALKAQITGLQSVVSSRKEQSGFLREQLGGMRDLAKEGYVPRNRLLELERNWSQLSGDIAEASSSIVQAQRQIAELQQRKLLRRQEYQREVRTELTDTQREVLSLRSRIEYADFAVRHTEVRAPASGVVVGLSIFTNGGVVSAGTHMMDIVPADEPLMVEVKVPVHLIDKVYPGLPVEMMFTAFNQRTTPHIPGEVTVVSADRLTEEKTGDAYYRIEAQVTPEGEDMLTTHDVRPGMPVEVLIKTGERSFLNYLLRPIIDRAGTALVQE</sequence>
<dbReference type="Gene3D" id="1.10.287.470">
    <property type="entry name" value="Helix hairpin bin"/>
    <property type="match status" value="1"/>
</dbReference>
<dbReference type="RefSeq" id="WP_143951232.1">
    <property type="nucleotide sequence ID" value="NZ_BAABMB010000005.1"/>
</dbReference>
<keyword evidence="3 9" id="KW-0813">Transport</keyword>
<dbReference type="EMBL" id="VLTJ01000042">
    <property type="protein sequence ID" value="TSH89117.1"/>
    <property type="molecule type" value="Genomic_DNA"/>
</dbReference>
<evidence type="ECO:0000259" key="11">
    <source>
        <dbReference type="Pfam" id="PF25994"/>
    </source>
</evidence>
<evidence type="ECO:0000256" key="9">
    <source>
        <dbReference type="RuleBase" id="RU365093"/>
    </source>
</evidence>
<evidence type="ECO:0000256" key="10">
    <source>
        <dbReference type="SAM" id="Coils"/>
    </source>
</evidence>
<gene>
    <name evidence="13" type="ORF">FOZ76_26270</name>
</gene>
<dbReference type="AlphaFoldDB" id="A0A556A8A6"/>
<evidence type="ECO:0000256" key="8">
    <source>
        <dbReference type="ARBA" id="ARBA00023136"/>
    </source>
</evidence>
<dbReference type="NCBIfam" id="TIGR01843">
    <property type="entry name" value="type_I_hlyD"/>
    <property type="match status" value="1"/>
</dbReference>
<evidence type="ECO:0000256" key="6">
    <source>
        <dbReference type="ARBA" id="ARBA00022692"/>
    </source>
</evidence>
<keyword evidence="4 9" id="KW-1003">Cell membrane</keyword>
<organism evidence="13 14">
    <name type="scientific">Verticiella sediminum</name>
    <dbReference type="NCBI Taxonomy" id="1247510"/>
    <lineage>
        <taxon>Bacteria</taxon>
        <taxon>Pseudomonadati</taxon>
        <taxon>Pseudomonadota</taxon>
        <taxon>Betaproteobacteria</taxon>
        <taxon>Burkholderiales</taxon>
        <taxon>Alcaligenaceae</taxon>
        <taxon>Verticiella</taxon>
    </lineage>
</organism>
<dbReference type="InterPro" id="IPR058982">
    <property type="entry name" value="Beta-barrel_AprE"/>
</dbReference>
<proteinExistence type="inferred from homology"/>
<comment type="subcellular location">
    <subcellularLocation>
        <location evidence="1 9">Cell inner membrane</location>
        <topology evidence="1 9">Single-pass membrane protein</topology>
    </subcellularLocation>
</comment>
<dbReference type="Pfam" id="PF26002">
    <property type="entry name" value="Beta-barrel_AprE"/>
    <property type="match status" value="1"/>
</dbReference>
<feature type="coiled-coil region" evidence="10">
    <location>
        <begin position="247"/>
        <end position="274"/>
    </location>
</feature>
<dbReference type="Proteomes" id="UP000318405">
    <property type="component" value="Unassembled WGS sequence"/>
</dbReference>
<dbReference type="GO" id="GO:0005886">
    <property type="term" value="C:plasma membrane"/>
    <property type="evidence" value="ECO:0007669"/>
    <property type="project" value="UniProtKB-SubCell"/>
</dbReference>
<feature type="domain" description="AprE-like beta-barrel" evidence="12">
    <location>
        <begin position="345"/>
        <end position="434"/>
    </location>
</feature>
<keyword evidence="14" id="KW-1185">Reference proteome</keyword>
<dbReference type="SUPFAM" id="SSF111369">
    <property type="entry name" value="HlyD-like secretion proteins"/>
    <property type="match status" value="1"/>
</dbReference>
<evidence type="ECO:0000259" key="12">
    <source>
        <dbReference type="Pfam" id="PF26002"/>
    </source>
</evidence>
<evidence type="ECO:0000313" key="13">
    <source>
        <dbReference type="EMBL" id="TSH89117.1"/>
    </source>
</evidence>
<keyword evidence="7 9" id="KW-1133">Transmembrane helix</keyword>
<keyword evidence="5 9" id="KW-0997">Cell inner membrane</keyword>
<evidence type="ECO:0000256" key="1">
    <source>
        <dbReference type="ARBA" id="ARBA00004377"/>
    </source>
</evidence>
<evidence type="ECO:0000256" key="7">
    <source>
        <dbReference type="ARBA" id="ARBA00022989"/>
    </source>
</evidence>
<comment type="similarity">
    <text evidence="2 9">Belongs to the membrane fusion protein (MFP) (TC 8.A.1) family.</text>
</comment>
<evidence type="ECO:0000256" key="2">
    <source>
        <dbReference type="ARBA" id="ARBA00009477"/>
    </source>
</evidence>
<keyword evidence="6 9" id="KW-0812">Transmembrane</keyword>
<dbReference type="PANTHER" id="PTHR30386">
    <property type="entry name" value="MEMBRANE FUSION SUBUNIT OF EMRAB-TOLC MULTIDRUG EFFLUX PUMP"/>
    <property type="match status" value="1"/>
</dbReference>
<dbReference type="Gene3D" id="2.40.50.100">
    <property type="match status" value="2"/>
</dbReference>
<dbReference type="Gene3D" id="2.40.30.170">
    <property type="match status" value="1"/>
</dbReference>
<dbReference type="PANTHER" id="PTHR30386:SF17">
    <property type="entry name" value="ALKALINE PROTEASE SECRETION PROTEIN APRE"/>
    <property type="match status" value="1"/>
</dbReference>
<dbReference type="InterPro" id="IPR010129">
    <property type="entry name" value="T1SS_HlyD"/>
</dbReference>
<evidence type="ECO:0000256" key="3">
    <source>
        <dbReference type="ARBA" id="ARBA00022448"/>
    </source>
</evidence>
<dbReference type="OrthoDB" id="9775513at2"/>
<dbReference type="GO" id="GO:0015031">
    <property type="term" value="P:protein transport"/>
    <property type="evidence" value="ECO:0007669"/>
    <property type="project" value="InterPro"/>
</dbReference>
<feature type="domain" description="AprE-like long alpha-helical hairpin" evidence="11">
    <location>
        <begin position="113"/>
        <end position="300"/>
    </location>
</feature>
<protein>
    <recommendedName>
        <fullName evidence="9">Membrane fusion protein (MFP) family protein</fullName>
    </recommendedName>
</protein>
<evidence type="ECO:0000256" key="4">
    <source>
        <dbReference type="ARBA" id="ARBA00022475"/>
    </source>
</evidence>
<comment type="caution">
    <text evidence="13">The sequence shown here is derived from an EMBL/GenBank/DDBJ whole genome shotgun (WGS) entry which is preliminary data.</text>
</comment>
<feature type="transmembrane region" description="Helical" evidence="9">
    <location>
        <begin position="40"/>
        <end position="58"/>
    </location>
</feature>
<accession>A0A556A8A6</accession>
<dbReference type="PRINTS" id="PR01490">
    <property type="entry name" value="RTXTOXIND"/>
</dbReference>
<name>A0A556A8A6_9BURK</name>
<reference evidence="13 14" key="1">
    <citation type="submission" date="2019-07" db="EMBL/GenBank/DDBJ databases">
        <title>Qingshengfaniella alkalisoli gen. nov., sp. nov., isolated from saline soil.</title>
        <authorList>
            <person name="Xu L."/>
            <person name="Huang X.-X."/>
            <person name="Sun J.-Q."/>
        </authorList>
    </citation>
    <scope>NUCLEOTIDE SEQUENCE [LARGE SCALE GENOMIC DNA]</scope>
    <source>
        <strain evidence="13 14">DSM 27279</strain>
    </source>
</reference>
<evidence type="ECO:0000313" key="14">
    <source>
        <dbReference type="Proteomes" id="UP000318405"/>
    </source>
</evidence>
<dbReference type="Pfam" id="PF25994">
    <property type="entry name" value="HH_AprE"/>
    <property type="match status" value="1"/>
</dbReference>
<evidence type="ECO:0000256" key="5">
    <source>
        <dbReference type="ARBA" id="ARBA00022519"/>
    </source>
</evidence>